<proteinExistence type="predicted"/>
<evidence type="ECO:0000313" key="2">
    <source>
        <dbReference type="Proteomes" id="UP001060085"/>
    </source>
</evidence>
<gene>
    <name evidence="1" type="ORF">M9H77_32337</name>
</gene>
<reference evidence="2" key="1">
    <citation type="journal article" date="2023" name="Nat. Plants">
        <title>Single-cell RNA sequencing provides a high-resolution roadmap for understanding the multicellular compartmentation of specialized metabolism.</title>
        <authorList>
            <person name="Sun S."/>
            <person name="Shen X."/>
            <person name="Li Y."/>
            <person name="Li Y."/>
            <person name="Wang S."/>
            <person name="Li R."/>
            <person name="Zhang H."/>
            <person name="Shen G."/>
            <person name="Guo B."/>
            <person name="Wei J."/>
            <person name="Xu J."/>
            <person name="St-Pierre B."/>
            <person name="Chen S."/>
            <person name="Sun C."/>
        </authorList>
    </citation>
    <scope>NUCLEOTIDE SEQUENCE [LARGE SCALE GENOMIC DNA]</scope>
</reference>
<dbReference type="EMBL" id="CM044707">
    <property type="protein sequence ID" value="KAI5655150.1"/>
    <property type="molecule type" value="Genomic_DNA"/>
</dbReference>
<comment type="caution">
    <text evidence="1">The sequence shown here is derived from an EMBL/GenBank/DDBJ whole genome shotgun (WGS) entry which is preliminary data.</text>
</comment>
<protein>
    <submittedName>
        <fullName evidence="1">Uncharacterized protein</fullName>
    </submittedName>
</protein>
<accession>A0ACC0A2K8</accession>
<keyword evidence="2" id="KW-1185">Reference proteome</keyword>
<organism evidence="1 2">
    <name type="scientific">Catharanthus roseus</name>
    <name type="common">Madagascar periwinkle</name>
    <name type="synonym">Vinca rosea</name>
    <dbReference type="NCBI Taxonomy" id="4058"/>
    <lineage>
        <taxon>Eukaryota</taxon>
        <taxon>Viridiplantae</taxon>
        <taxon>Streptophyta</taxon>
        <taxon>Embryophyta</taxon>
        <taxon>Tracheophyta</taxon>
        <taxon>Spermatophyta</taxon>
        <taxon>Magnoliopsida</taxon>
        <taxon>eudicotyledons</taxon>
        <taxon>Gunneridae</taxon>
        <taxon>Pentapetalae</taxon>
        <taxon>asterids</taxon>
        <taxon>lamiids</taxon>
        <taxon>Gentianales</taxon>
        <taxon>Apocynaceae</taxon>
        <taxon>Rauvolfioideae</taxon>
        <taxon>Vinceae</taxon>
        <taxon>Catharanthinae</taxon>
        <taxon>Catharanthus</taxon>
    </lineage>
</organism>
<evidence type="ECO:0000313" key="1">
    <source>
        <dbReference type="EMBL" id="KAI5655150.1"/>
    </source>
</evidence>
<dbReference type="Proteomes" id="UP001060085">
    <property type="component" value="Linkage Group LG07"/>
</dbReference>
<sequence>MVKEMAIEKQTLTCRCGIGTAREETMPRPKRRRAVARNNEARRGAGGKNNGPQPRKKPPVSTSLNLSALSLTYKKDDRTKTTTSCSSQ</sequence>
<name>A0ACC0A2K8_CATRO</name>